<sequence>MSRTAPHDDIDESDLVVTHPEDHAAGPTAVAVSMKRAIEGMGVRRTARTLLG</sequence>
<organism evidence="1 2">
    <name type="scientific">Nocardioides scoriae</name>
    <dbReference type="NCBI Taxonomy" id="642780"/>
    <lineage>
        <taxon>Bacteria</taxon>
        <taxon>Bacillati</taxon>
        <taxon>Actinomycetota</taxon>
        <taxon>Actinomycetes</taxon>
        <taxon>Propionibacteriales</taxon>
        <taxon>Nocardioidaceae</taxon>
        <taxon>Nocardioides</taxon>
    </lineage>
</organism>
<reference evidence="2" key="1">
    <citation type="submission" date="2016-10" db="EMBL/GenBank/DDBJ databases">
        <authorList>
            <person name="Varghese N."/>
            <person name="Submissions S."/>
        </authorList>
    </citation>
    <scope>NUCLEOTIDE SEQUENCE [LARGE SCALE GENOMIC DNA]</scope>
    <source>
        <strain evidence="2">DSM 22127</strain>
    </source>
</reference>
<name>A0A1H1NEX6_9ACTN</name>
<evidence type="ECO:0000313" key="1">
    <source>
        <dbReference type="EMBL" id="SDR97484.1"/>
    </source>
</evidence>
<dbReference type="AlphaFoldDB" id="A0A1H1NEX6"/>
<proteinExistence type="predicted"/>
<protein>
    <submittedName>
        <fullName evidence="1">Formate dehydrogenase major subunit</fullName>
    </submittedName>
</protein>
<dbReference type="EMBL" id="LT629757">
    <property type="protein sequence ID" value="SDR97484.1"/>
    <property type="molecule type" value="Genomic_DNA"/>
</dbReference>
<dbReference type="Proteomes" id="UP000198859">
    <property type="component" value="Chromosome I"/>
</dbReference>
<keyword evidence="2" id="KW-1185">Reference proteome</keyword>
<evidence type="ECO:0000313" key="2">
    <source>
        <dbReference type="Proteomes" id="UP000198859"/>
    </source>
</evidence>
<accession>A0A1H1NEX6</accession>
<dbReference type="RefSeq" id="WP_157682725.1">
    <property type="nucleotide sequence ID" value="NZ_LT629757.1"/>
</dbReference>
<dbReference type="STRING" id="642780.SAMN04488570_0855"/>
<gene>
    <name evidence="1" type="ORF">SAMN04488570_0855</name>
</gene>